<dbReference type="WBParaSite" id="ES5_v2.g9018.t1">
    <property type="protein sequence ID" value="ES5_v2.g9018.t1"/>
    <property type="gene ID" value="ES5_v2.g9018"/>
</dbReference>
<sequence>MSDLYANNVADSKYKCFWNILPVEVGALFISSAALSGCIFSATSLFFQDYSAFLTYLQLLVTLVGIFAYAGVLFGIFRTKPRYFLLCIFSLGFQMVLSVAFMFVLILLTNAERERNLEKYKIDHYLILNSIWLLFNIFCFDVIFKCYQYVSEKVAAASNKNILPRTNVAQISVAQDSILISSI</sequence>
<proteinExistence type="predicted"/>
<reference evidence="2" key="1">
    <citation type="submission" date="2022-11" db="UniProtKB">
        <authorList>
            <consortium name="WormBaseParasite"/>
        </authorList>
    </citation>
    <scope>IDENTIFICATION</scope>
</reference>
<dbReference type="Proteomes" id="UP000887579">
    <property type="component" value="Unplaced"/>
</dbReference>
<accession>A0AC34GWP5</accession>
<name>A0AC34GWP5_9BILA</name>
<protein>
    <submittedName>
        <fullName evidence="2">Uncharacterized protein</fullName>
    </submittedName>
</protein>
<evidence type="ECO:0000313" key="2">
    <source>
        <dbReference type="WBParaSite" id="ES5_v2.g9018.t1"/>
    </source>
</evidence>
<organism evidence="1 2">
    <name type="scientific">Panagrolaimus sp. ES5</name>
    <dbReference type="NCBI Taxonomy" id="591445"/>
    <lineage>
        <taxon>Eukaryota</taxon>
        <taxon>Metazoa</taxon>
        <taxon>Ecdysozoa</taxon>
        <taxon>Nematoda</taxon>
        <taxon>Chromadorea</taxon>
        <taxon>Rhabditida</taxon>
        <taxon>Tylenchina</taxon>
        <taxon>Panagrolaimomorpha</taxon>
        <taxon>Panagrolaimoidea</taxon>
        <taxon>Panagrolaimidae</taxon>
        <taxon>Panagrolaimus</taxon>
    </lineage>
</organism>
<evidence type="ECO:0000313" key="1">
    <source>
        <dbReference type="Proteomes" id="UP000887579"/>
    </source>
</evidence>